<evidence type="ECO:0000313" key="2">
    <source>
        <dbReference type="EMBL" id="CTQ68525.1"/>
    </source>
</evidence>
<accession>A0A0M7A0K9</accession>
<name>A0A0M7A0K9_9HYPH</name>
<organism evidence="2 3">
    <name type="scientific">Roseibium alexandrii</name>
    <dbReference type="NCBI Taxonomy" id="388408"/>
    <lineage>
        <taxon>Bacteria</taxon>
        <taxon>Pseudomonadati</taxon>
        <taxon>Pseudomonadota</taxon>
        <taxon>Alphaproteobacteria</taxon>
        <taxon>Hyphomicrobiales</taxon>
        <taxon>Stappiaceae</taxon>
        <taxon>Roseibium</taxon>
    </lineage>
</organism>
<sequence>MVKKLITSLIIGFALTSSVQAKTIEKWHAGEVDGFTRYWTTNNIGASFVVWCHPQRPVNGTLLHVVIDGKTPTPNTRMKLIIDNEIMEIPVNEQGYIDTGCATCADTFEYVWHRLRAATAIAVKFKDDSYAGFSLKGAKEILPANVCPTDWQKKQAS</sequence>
<dbReference type="Proteomes" id="UP000053235">
    <property type="component" value="Unassembled WGS sequence"/>
</dbReference>
<keyword evidence="3" id="KW-1185">Reference proteome</keyword>
<evidence type="ECO:0000256" key="1">
    <source>
        <dbReference type="SAM" id="SignalP"/>
    </source>
</evidence>
<protein>
    <submittedName>
        <fullName evidence="2">Uncharacterized protein</fullName>
    </submittedName>
</protein>
<dbReference type="AlphaFoldDB" id="A0A0M7A0K9"/>
<reference evidence="3" key="1">
    <citation type="submission" date="2015-07" db="EMBL/GenBank/DDBJ databases">
        <authorList>
            <person name="Rodrigo-Torres Lidia"/>
            <person name="Arahal R.David."/>
        </authorList>
    </citation>
    <scope>NUCLEOTIDE SEQUENCE [LARGE SCALE GENOMIC DNA]</scope>
    <source>
        <strain evidence="3">CECT 5112</strain>
    </source>
</reference>
<proteinExistence type="predicted"/>
<feature type="signal peptide" evidence="1">
    <location>
        <begin position="1"/>
        <end position="21"/>
    </location>
</feature>
<evidence type="ECO:0000313" key="3">
    <source>
        <dbReference type="Proteomes" id="UP000053235"/>
    </source>
</evidence>
<feature type="chain" id="PRO_5005809059" evidence="1">
    <location>
        <begin position="22"/>
        <end position="157"/>
    </location>
</feature>
<dbReference type="STRING" id="388408.LAX5112_01772"/>
<gene>
    <name evidence="2" type="ORF">LAX5112_01772</name>
</gene>
<dbReference type="EMBL" id="CXWD01000006">
    <property type="protein sequence ID" value="CTQ68525.1"/>
    <property type="molecule type" value="Genomic_DNA"/>
</dbReference>
<keyword evidence="1" id="KW-0732">Signal</keyword>